<feature type="coiled-coil region" evidence="1">
    <location>
        <begin position="720"/>
        <end position="753"/>
    </location>
</feature>
<feature type="compositionally biased region" description="Acidic residues" evidence="2">
    <location>
        <begin position="498"/>
        <end position="515"/>
    </location>
</feature>
<feature type="domain" description="DUF4216" evidence="3">
    <location>
        <begin position="362"/>
        <end position="430"/>
    </location>
</feature>
<dbReference type="InterPro" id="IPR025312">
    <property type="entry name" value="DUF4216"/>
</dbReference>
<feature type="compositionally biased region" description="Basic and acidic residues" evidence="2">
    <location>
        <begin position="617"/>
        <end position="634"/>
    </location>
</feature>
<organism evidence="5 6">
    <name type="scientific">Rubroshorea leprosula</name>
    <dbReference type="NCBI Taxonomy" id="152421"/>
    <lineage>
        <taxon>Eukaryota</taxon>
        <taxon>Viridiplantae</taxon>
        <taxon>Streptophyta</taxon>
        <taxon>Embryophyta</taxon>
        <taxon>Tracheophyta</taxon>
        <taxon>Spermatophyta</taxon>
        <taxon>Magnoliopsida</taxon>
        <taxon>eudicotyledons</taxon>
        <taxon>Gunneridae</taxon>
        <taxon>Pentapetalae</taxon>
        <taxon>rosids</taxon>
        <taxon>malvids</taxon>
        <taxon>Malvales</taxon>
        <taxon>Dipterocarpaceae</taxon>
        <taxon>Rubroshorea</taxon>
    </lineage>
</organism>
<dbReference type="PANTHER" id="PTHR48258">
    <property type="entry name" value="DUF4218 DOMAIN-CONTAINING PROTEIN-RELATED"/>
    <property type="match status" value="1"/>
</dbReference>
<accession>A0AAV5IGN7</accession>
<dbReference type="AlphaFoldDB" id="A0AAV5IGN7"/>
<evidence type="ECO:0000256" key="2">
    <source>
        <dbReference type="SAM" id="MobiDB-lite"/>
    </source>
</evidence>
<feature type="domain" description="DUF4218" evidence="4">
    <location>
        <begin position="219"/>
        <end position="332"/>
    </location>
</feature>
<keyword evidence="6" id="KW-1185">Reference proteome</keyword>
<feature type="compositionally biased region" description="Polar residues" evidence="2">
    <location>
        <begin position="780"/>
        <end position="789"/>
    </location>
</feature>
<protein>
    <recommendedName>
        <fullName evidence="7">DUF4218 domain-containing protein</fullName>
    </recommendedName>
</protein>
<feature type="region of interest" description="Disordered" evidence="2">
    <location>
        <begin position="609"/>
        <end position="634"/>
    </location>
</feature>
<dbReference type="InterPro" id="IPR004242">
    <property type="entry name" value="Transposase_21"/>
</dbReference>
<name>A0AAV5IGN7_9ROSI</name>
<evidence type="ECO:0008006" key="7">
    <source>
        <dbReference type="Google" id="ProtNLM"/>
    </source>
</evidence>
<dbReference type="PANTHER" id="PTHR48258:SF3">
    <property type="entry name" value="FK506-BINDING PROTEIN 4-LIKE ISOFORM X1"/>
    <property type="match status" value="1"/>
</dbReference>
<feature type="region of interest" description="Disordered" evidence="2">
    <location>
        <begin position="498"/>
        <end position="525"/>
    </location>
</feature>
<dbReference type="Pfam" id="PF02992">
    <property type="entry name" value="Transposase_21"/>
    <property type="match status" value="2"/>
</dbReference>
<evidence type="ECO:0000313" key="6">
    <source>
        <dbReference type="Proteomes" id="UP001054252"/>
    </source>
</evidence>
<dbReference type="InterPro" id="IPR004252">
    <property type="entry name" value="Probable_transposase_24"/>
</dbReference>
<dbReference type="Pfam" id="PF13952">
    <property type="entry name" value="DUF4216"/>
    <property type="match status" value="1"/>
</dbReference>
<dbReference type="EMBL" id="BPVZ01000010">
    <property type="protein sequence ID" value="GKU96445.1"/>
    <property type="molecule type" value="Genomic_DNA"/>
</dbReference>
<evidence type="ECO:0000259" key="4">
    <source>
        <dbReference type="Pfam" id="PF13960"/>
    </source>
</evidence>
<feature type="region of interest" description="Disordered" evidence="2">
    <location>
        <begin position="767"/>
        <end position="789"/>
    </location>
</feature>
<sequence>MSRKIAEHMTWHLKCCGDTDEVIHPAQSEAWRHFDQIHPSFKREPRNVRLEMCMRPEFTFLTLVIAGPKSPGYGMVAGWSTHGQLSCLYCMEMTQSFYLQNGRKPFFFDCHHQFLPESHSFRFDQSNFLKGRVELGSPLPRLDGVSMRHLLDVLFGKPFENQTIEGFGNIHNWVKRLFGMKSHDCHVFMQRLIPVAFRGLLPSAIWGSLTDISNFVRSLCSLVIKVTEMHKWEAKIVEIICKLEIIFPPAFFDSMEHLAIHLPYEARVGGPVQFRWMYPFERRMRKRKSTIGNKNHVEASIVEAFILYEISHFCSRYFGDDVETSWNQPLRNYGGIGTNVPGTTINSPNETDYYGVLKEVIELLYYGHSCHQETIILFNCDWYDTNRGIRVNVEHGIVDVNTRFKLSTGEPFCLVSQAQQVYYTPYLAAMDRTTRGWLAACKIKSRHLIETSSTSSSGEVNDIFQDDDPSIMQGSSFAIDLTAYQSLQLCAKGVTEGEVDANTSEEEEDYGEEKDSESSGNSDNVEDECLEILQSDNLRDKKLKWDKKSAYVPCWIPTHIWPQLLTYWDSDEYKRLSARGAKNRSSGERVTHTTGSISFGIHEMRMTKSRGGVQPPHQEKFKETHTFRKKAGKDQEPAWINEKAKYRYDTYVVECTDSHGSDASSWPCMDNEAWVKAVGGCSSNFMPGSGSQVNLEMVGFTYKKRQPRENLIAALMASDYEELERQCQQIALMQQQLANMTEAQNNMSQTIAQSVAAALAVHSISPQAGHHPIAPPQPSHGPSSSLRMNSAFTYSTDSTQTSPMVLECQQQR</sequence>
<dbReference type="InterPro" id="IPR025452">
    <property type="entry name" value="DUF4218"/>
</dbReference>
<comment type="caution">
    <text evidence="5">The sequence shown here is derived from an EMBL/GenBank/DDBJ whole genome shotgun (WGS) entry which is preliminary data.</text>
</comment>
<keyword evidence="1" id="KW-0175">Coiled coil</keyword>
<evidence type="ECO:0000256" key="1">
    <source>
        <dbReference type="SAM" id="Coils"/>
    </source>
</evidence>
<reference evidence="5 6" key="1">
    <citation type="journal article" date="2021" name="Commun. Biol.">
        <title>The genome of Shorea leprosula (Dipterocarpaceae) highlights the ecological relevance of drought in aseasonal tropical rainforests.</title>
        <authorList>
            <person name="Ng K.K.S."/>
            <person name="Kobayashi M.J."/>
            <person name="Fawcett J.A."/>
            <person name="Hatakeyama M."/>
            <person name="Paape T."/>
            <person name="Ng C.H."/>
            <person name="Ang C.C."/>
            <person name="Tnah L.H."/>
            <person name="Lee C.T."/>
            <person name="Nishiyama T."/>
            <person name="Sese J."/>
            <person name="O'Brien M.J."/>
            <person name="Copetti D."/>
            <person name="Mohd Noor M.I."/>
            <person name="Ong R.C."/>
            <person name="Putra M."/>
            <person name="Sireger I.Z."/>
            <person name="Indrioko S."/>
            <person name="Kosugi Y."/>
            <person name="Izuno A."/>
            <person name="Isagi Y."/>
            <person name="Lee S.L."/>
            <person name="Shimizu K.K."/>
        </authorList>
    </citation>
    <scope>NUCLEOTIDE SEQUENCE [LARGE SCALE GENOMIC DNA]</scope>
    <source>
        <strain evidence="5">214</strain>
    </source>
</reference>
<dbReference type="Pfam" id="PF13960">
    <property type="entry name" value="DUF4218"/>
    <property type="match status" value="1"/>
</dbReference>
<proteinExistence type="predicted"/>
<evidence type="ECO:0000259" key="3">
    <source>
        <dbReference type="Pfam" id="PF13952"/>
    </source>
</evidence>
<dbReference type="Pfam" id="PF03004">
    <property type="entry name" value="Transposase_24"/>
    <property type="match status" value="1"/>
</dbReference>
<dbReference type="Proteomes" id="UP001054252">
    <property type="component" value="Unassembled WGS sequence"/>
</dbReference>
<evidence type="ECO:0000313" key="5">
    <source>
        <dbReference type="EMBL" id="GKU96445.1"/>
    </source>
</evidence>
<gene>
    <name evidence="5" type="ORF">SLEP1_g9679</name>
</gene>